<dbReference type="Pfam" id="PF17726">
    <property type="entry name" value="DpnI_C"/>
    <property type="match status" value="1"/>
</dbReference>
<dbReference type="EMBL" id="UOEZ01000069">
    <property type="protein sequence ID" value="VAW38334.1"/>
    <property type="molecule type" value="Genomic_DNA"/>
</dbReference>
<feature type="domain" description="Dam-replacing protein HTH" evidence="1">
    <location>
        <begin position="16"/>
        <end position="81"/>
    </location>
</feature>
<sequence>MGDLDFLKERTSEFGGWTLEILKIVIELGEKDFSLGQIYAFESSLKEKYPLNMNIQAKIRQQLQVLKKEGILEFYERGYYRVIGRC</sequence>
<dbReference type="AlphaFoldDB" id="A0A3B0W3X6"/>
<dbReference type="InterPro" id="IPR041368">
    <property type="entry name" value="DRP_C"/>
</dbReference>
<dbReference type="Gene3D" id="1.10.10.10">
    <property type="entry name" value="Winged helix-like DNA-binding domain superfamily/Winged helix DNA-binding domain"/>
    <property type="match status" value="1"/>
</dbReference>
<accession>A0A3B0W3X6</accession>
<dbReference type="InterPro" id="IPR036388">
    <property type="entry name" value="WH-like_DNA-bd_sf"/>
</dbReference>
<evidence type="ECO:0000259" key="1">
    <source>
        <dbReference type="Pfam" id="PF17726"/>
    </source>
</evidence>
<gene>
    <name evidence="2" type="ORF">MNBD_DELTA02-191</name>
</gene>
<evidence type="ECO:0000313" key="2">
    <source>
        <dbReference type="EMBL" id="VAW38334.1"/>
    </source>
</evidence>
<organism evidence="2">
    <name type="scientific">hydrothermal vent metagenome</name>
    <dbReference type="NCBI Taxonomy" id="652676"/>
    <lineage>
        <taxon>unclassified sequences</taxon>
        <taxon>metagenomes</taxon>
        <taxon>ecological metagenomes</taxon>
    </lineage>
</organism>
<protein>
    <recommendedName>
        <fullName evidence="1">Dam-replacing protein HTH domain-containing protein</fullName>
    </recommendedName>
</protein>
<name>A0A3B0W3X6_9ZZZZ</name>
<reference evidence="2" key="1">
    <citation type="submission" date="2018-06" db="EMBL/GenBank/DDBJ databases">
        <authorList>
            <person name="Zhirakovskaya E."/>
        </authorList>
    </citation>
    <scope>NUCLEOTIDE SEQUENCE</scope>
</reference>
<proteinExistence type="predicted"/>